<name>A0A3M7SGG5_BRAPC</name>
<reference evidence="2 3" key="1">
    <citation type="journal article" date="2018" name="Sci. Rep.">
        <title>Genomic signatures of local adaptation to the degree of environmental predictability in rotifers.</title>
        <authorList>
            <person name="Franch-Gras L."/>
            <person name="Hahn C."/>
            <person name="Garcia-Roger E.M."/>
            <person name="Carmona M.J."/>
            <person name="Serra M."/>
            <person name="Gomez A."/>
        </authorList>
    </citation>
    <scope>NUCLEOTIDE SEQUENCE [LARGE SCALE GENOMIC DNA]</scope>
    <source>
        <strain evidence="2">HYR1</strain>
    </source>
</reference>
<organism evidence="2 3">
    <name type="scientific">Brachionus plicatilis</name>
    <name type="common">Marine rotifer</name>
    <name type="synonym">Brachionus muelleri</name>
    <dbReference type="NCBI Taxonomy" id="10195"/>
    <lineage>
        <taxon>Eukaryota</taxon>
        <taxon>Metazoa</taxon>
        <taxon>Spiralia</taxon>
        <taxon>Gnathifera</taxon>
        <taxon>Rotifera</taxon>
        <taxon>Eurotatoria</taxon>
        <taxon>Monogononta</taxon>
        <taxon>Pseudotrocha</taxon>
        <taxon>Ploima</taxon>
        <taxon>Brachionidae</taxon>
        <taxon>Brachionus</taxon>
    </lineage>
</organism>
<dbReference type="EMBL" id="REGN01001428">
    <property type="protein sequence ID" value="RNA34717.1"/>
    <property type="molecule type" value="Genomic_DNA"/>
</dbReference>
<feature type="transmembrane region" description="Helical" evidence="1">
    <location>
        <begin position="130"/>
        <end position="148"/>
    </location>
</feature>
<dbReference type="Proteomes" id="UP000276133">
    <property type="component" value="Unassembled WGS sequence"/>
</dbReference>
<sequence length="149" mass="17386">RSNGKLKKAFIFCILENDLIGVKWIEAGDHYIKYIRTSQIALFFVIFFLFCNGIVNNYKLSENEFQECLKKKQDNWFDFYYKVKCKNDATLWNAFFKTTIDIAHYISRICGTIINSFMSSTFSGLGLLDIMKLIAGLTTALIFFKIVYM</sequence>
<proteinExistence type="predicted"/>
<accession>A0A3M7SGG5</accession>
<keyword evidence="1" id="KW-0472">Membrane</keyword>
<evidence type="ECO:0000313" key="3">
    <source>
        <dbReference type="Proteomes" id="UP000276133"/>
    </source>
</evidence>
<keyword evidence="3" id="KW-1185">Reference proteome</keyword>
<protein>
    <submittedName>
        <fullName evidence="2">Uncharacterized protein</fullName>
    </submittedName>
</protein>
<keyword evidence="1" id="KW-0812">Transmembrane</keyword>
<dbReference type="AlphaFoldDB" id="A0A3M7SGG5"/>
<comment type="caution">
    <text evidence="2">The sequence shown here is derived from an EMBL/GenBank/DDBJ whole genome shotgun (WGS) entry which is preliminary data.</text>
</comment>
<evidence type="ECO:0000256" key="1">
    <source>
        <dbReference type="SAM" id="Phobius"/>
    </source>
</evidence>
<evidence type="ECO:0000313" key="2">
    <source>
        <dbReference type="EMBL" id="RNA34717.1"/>
    </source>
</evidence>
<gene>
    <name evidence="2" type="ORF">BpHYR1_046269</name>
</gene>
<feature type="transmembrane region" description="Helical" evidence="1">
    <location>
        <begin position="40"/>
        <end position="58"/>
    </location>
</feature>
<keyword evidence="1" id="KW-1133">Transmembrane helix</keyword>
<feature type="non-terminal residue" evidence="2">
    <location>
        <position position="1"/>
    </location>
</feature>